<sequence>MPQVPYGVRSCLYTGISHNIAFLTKQAETILQSGQGTWKSYDTKLHHEVKEAIGWYQQHAVKELFHVEEDLRAFEQLLTKVYQKKESAP</sequence>
<proteinExistence type="predicted"/>
<organism evidence="1 2">
    <name type="scientific">Alkalicoccobacillus plakortidis</name>
    <dbReference type="NCBI Taxonomy" id="444060"/>
    <lineage>
        <taxon>Bacteria</taxon>
        <taxon>Bacillati</taxon>
        <taxon>Bacillota</taxon>
        <taxon>Bacilli</taxon>
        <taxon>Bacillales</taxon>
        <taxon>Bacillaceae</taxon>
        <taxon>Alkalicoccobacillus</taxon>
    </lineage>
</organism>
<reference evidence="1 2" key="1">
    <citation type="submission" date="2015-09" db="EMBL/GenBank/DDBJ databases">
        <title>Genome sequencing project for genomic taxonomy and phylogenomics of Bacillus-like bacteria.</title>
        <authorList>
            <person name="Liu B."/>
            <person name="Wang J."/>
            <person name="Zhu Y."/>
            <person name="Liu G."/>
            <person name="Chen Q."/>
            <person name="Chen Z."/>
            <person name="Lan J."/>
            <person name="Che J."/>
            <person name="Ge C."/>
            <person name="Shi H."/>
            <person name="Pan Z."/>
            <person name="Liu X."/>
        </authorList>
    </citation>
    <scope>NUCLEOTIDE SEQUENCE [LARGE SCALE GENOMIC DNA]</scope>
    <source>
        <strain evidence="1 2">DSM 19153</strain>
    </source>
</reference>
<accession>A0A9D5DWM2</accession>
<name>A0A9D5DWM2_9BACI</name>
<keyword evidence="2" id="KW-1185">Reference proteome</keyword>
<evidence type="ECO:0000313" key="1">
    <source>
        <dbReference type="EMBL" id="KQL58244.1"/>
    </source>
</evidence>
<protein>
    <submittedName>
        <fullName evidence="1">Uncharacterized protein</fullName>
    </submittedName>
</protein>
<gene>
    <name evidence="1" type="ORF">AN965_04695</name>
</gene>
<evidence type="ECO:0000313" key="2">
    <source>
        <dbReference type="Proteomes" id="UP000051061"/>
    </source>
</evidence>
<dbReference type="AlphaFoldDB" id="A0A9D5DWM2"/>
<comment type="caution">
    <text evidence="1">The sequence shown here is derived from an EMBL/GenBank/DDBJ whole genome shotgun (WGS) entry which is preliminary data.</text>
</comment>
<dbReference type="Proteomes" id="UP000051061">
    <property type="component" value="Unassembled WGS sequence"/>
</dbReference>
<dbReference type="EMBL" id="LJJD01000012">
    <property type="protein sequence ID" value="KQL58244.1"/>
    <property type="molecule type" value="Genomic_DNA"/>
</dbReference>